<evidence type="ECO:0000256" key="5">
    <source>
        <dbReference type="ARBA" id="ARBA00023204"/>
    </source>
</evidence>
<accession>A0A367X4N5</accession>
<dbReference type="Pfam" id="PF07499">
    <property type="entry name" value="RuvA_C"/>
    <property type="match status" value="1"/>
</dbReference>
<dbReference type="HAMAP" id="MF_00031">
    <property type="entry name" value="DNA_HJ_migration_RuvA"/>
    <property type="match status" value="1"/>
</dbReference>
<dbReference type="GO" id="GO:0005737">
    <property type="term" value="C:cytoplasm"/>
    <property type="evidence" value="ECO:0007669"/>
    <property type="project" value="UniProtKB-SubCell"/>
</dbReference>
<evidence type="ECO:0000313" key="10">
    <source>
        <dbReference type="Proteomes" id="UP000252517"/>
    </source>
</evidence>
<dbReference type="Gene3D" id="1.10.150.20">
    <property type="entry name" value="5' to 3' exonuclease, C-terminal subdomain"/>
    <property type="match status" value="1"/>
</dbReference>
<dbReference type="GO" id="GO:0009378">
    <property type="term" value="F:four-way junction helicase activity"/>
    <property type="evidence" value="ECO:0007669"/>
    <property type="project" value="InterPro"/>
</dbReference>
<keyword evidence="5 6" id="KW-0234">DNA repair</keyword>
<dbReference type="RefSeq" id="WP_114088784.1">
    <property type="nucleotide sequence ID" value="NZ_JPWH01000010.1"/>
</dbReference>
<keyword evidence="9" id="KW-0347">Helicase</keyword>
<gene>
    <name evidence="6" type="primary">ruvA</name>
    <name evidence="9" type="ORF">TH25_13330</name>
</gene>
<dbReference type="EMBL" id="JPWH01000010">
    <property type="protein sequence ID" value="RCK48605.1"/>
    <property type="molecule type" value="Genomic_DNA"/>
</dbReference>
<dbReference type="InterPro" id="IPR011114">
    <property type="entry name" value="RuvA_C"/>
</dbReference>
<dbReference type="SUPFAM" id="SSF47781">
    <property type="entry name" value="RuvA domain 2-like"/>
    <property type="match status" value="1"/>
</dbReference>
<protein>
    <recommendedName>
        <fullName evidence="6">Holliday junction branch migration complex subunit RuvA</fullName>
    </recommendedName>
</protein>
<dbReference type="OrthoDB" id="5293449at2"/>
<keyword evidence="9" id="KW-0378">Hydrolase</keyword>
<dbReference type="GO" id="GO:0006281">
    <property type="term" value="P:DNA repair"/>
    <property type="evidence" value="ECO:0007669"/>
    <property type="project" value="UniProtKB-UniRule"/>
</dbReference>
<dbReference type="STRING" id="502049.TH15_18680"/>
<dbReference type="InterPro" id="IPR000085">
    <property type="entry name" value="RuvA"/>
</dbReference>
<keyword evidence="9" id="KW-0067">ATP-binding</keyword>
<evidence type="ECO:0000313" key="9">
    <source>
        <dbReference type="EMBL" id="RCK48605.1"/>
    </source>
</evidence>
<comment type="domain">
    <text evidence="6">Has three domains with a flexible linker between the domains II and III and assumes an 'L' shape. Domain III is highly mobile and contacts RuvB.</text>
</comment>
<dbReference type="NCBIfam" id="TIGR00084">
    <property type="entry name" value="ruvA"/>
    <property type="match status" value="1"/>
</dbReference>
<comment type="function">
    <text evidence="6">The RuvA-RuvB-RuvC complex processes Holliday junction (HJ) DNA during genetic recombination and DNA repair, while the RuvA-RuvB complex plays an important role in the rescue of blocked DNA replication forks via replication fork reversal (RFR). RuvA specifically binds to HJ cruciform DNA, conferring on it an open structure. The RuvB hexamer acts as an ATP-dependent pump, pulling dsDNA into and through the RuvAB complex. HJ branch migration allows RuvC to scan DNA until it finds its consensus sequence, where it cleaves and resolves the cruciform DNA.</text>
</comment>
<comment type="caution">
    <text evidence="9">The sequence shown here is derived from an EMBL/GenBank/DDBJ whole genome shotgun (WGS) entry which is preliminary data.</text>
</comment>
<dbReference type="InterPro" id="IPR013849">
    <property type="entry name" value="DNA_helicase_Holl-junc_RuvA_I"/>
</dbReference>
<dbReference type="GO" id="GO:0000400">
    <property type="term" value="F:four-way junction DNA binding"/>
    <property type="evidence" value="ECO:0007669"/>
    <property type="project" value="UniProtKB-UniRule"/>
</dbReference>
<evidence type="ECO:0000256" key="3">
    <source>
        <dbReference type="ARBA" id="ARBA00023125"/>
    </source>
</evidence>
<evidence type="ECO:0000256" key="4">
    <source>
        <dbReference type="ARBA" id="ARBA00023172"/>
    </source>
</evidence>
<evidence type="ECO:0000256" key="6">
    <source>
        <dbReference type="HAMAP-Rule" id="MF_00031"/>
    </source>
</evidence>
<dbReference type="AlphaFoldDB" id="A0A367X4N5"/>
<comment type="caution">
    <text evidence="6">Lacks conserved residue(s) required for the propagation of feature annotation.</text>
</comment>
<keyword evidence="3 6" id="KW-0238">DNA-binding</keyword>
<keyword evidence="1 6" id="KW-0963">Cytoplasm</keyword>
<name>A0A367X4N5_9PROT</name>
<dbReference type="SUPFAM" id="SSF46929">
    <property type="entry name" value="DNA helicase RuvA subunit, C-terminal domain"/>
    <property type="match status" value="1"/>
</dbReference>
<dbReference type="GO" id="GO:0006310">
    <property type="term" value="P:DNA recombination"/>
    <property type="evidence" value="ECO:0007669"/>
    <property type="project" value="UniProtKB-UniRule"/>
</dbReference>
<evidence type="ECO:0000259" key="8">
    <source>
        <dbReference type="Pfam" id="PF07499"/>
    </source>
</evidence>
<comment type="subunit">
    <text evidence="6">Homotetramer. Forms an RuvA(8)-RuvB(12)-Holliday junction (HJ) complex. HJ DNA is sandwiched between 2 RuvA tetramers; dsDNA enters through RuvA and exits via RuvB. An RuvB hexamer assembles on each DNA strand where it exits the tetramer. Each RuvB hexamer is contacted by two RuvA subunits (via domain III) on 2 adjacent RuvB subunits; this complex drives branch migration. In the full resolvosome a probable DNA-RuvA(4)-RuvB(12)-RuvC(2) complex forms which resolves the HJ.</text>
</comment>
<dbReference type="Pfam" id="PF01330">
    <property type="entry name" value="RuvA_N"/>
    <property type="match status" value="1"/>
</dbReference>
<sequence length="233" mass="23967">MIAKLRGIVDFIGEDHVIIDVNGVGYLVFASRRTLSLMPPVGGDAGLIIETHVREDHIHLYGFADNTEKQWFALLTTVQGVGAKVGLAILSVLSPTDLLRALASQDTTALCRAPGVGAKVATRIVGELKDKAAKLNLGPVAAPAVAPAAAPVAETAGTKTKSSRKKAAPVEAAASEAPVIDDGAIMADAVSALVNLGYGRSEAFGAVGKAAQNAGENRNLDTLIRLGLKELSA</sequence>
<keyword evidence="4 6" id="KW-0233">DNA recombination</keyword>
<organism evidence="9 10">
    <name type="scientific">Thalassospira profundimaris</name>
    <dbReference type="NCBI Taxonomy" id="502049"/>
    <lineage>
        <taxon>Bacteria</taxon>
        <taxon>Pseudomonadati</taxon>
        <taxon>Pseudomonadota</taxon>
        <taxon>Alphaproteobacteria</taxon>
        <taxon>Rhodospirillales</taxon>
        <taxon>Thalassospiraceae</taxon>
        <taxon>Thalassospira</taxon>
    </lineage>
</organism>
<dbReference type="GO" id="GO:0005524">
    <property type="term" value="F:ATP binding"/>
    <property type="evidence" value="ECO:0007669"/>
    <property type="project" value="InterPro"/>
</dbReference>
<dbReference type="Gene3D" id="1.10.8.10">
    <property type="entry name" value="DNA helicase RuvA subunit, C-terminal domain"/>
    <property type="match status" value="1"/>
</dbReference>
<dbReference type="SUPFAM" id="SSF50249">
    <property type="entry name" value="Nucleic acid-binding proteins"/>
    <property type="match status" value="1"/>
</dbReference>
<dbReference type="GO" id="GO:0009379">
    <property type="term" value="C:Holliday junction helicase complex"/>
    <property type="evidence" value="ECO:0007669"/>
    <property type="project" value="InterPro"/>
</dbReference>
<reference evidence="9 10" key="1">
    <citation type="submission" date="2014-07" db="EMBL/GenBank/DDBJ databases">
        <title>Draft genome sequence of Thalassospira profundimaris S25-3-2.</title>
        <authorList>
            <person name="Lai Q."/>
            <person name="Shao Z."/>
        </authorList>
    </citation>
    <scope>NUCLEOTIDE SEQUENCE [LARGE SCALE GENOMIC DNA]</scope>
    <source>
        <strain evidence="9 10">S25-3-2</strain>
    </source>
</reference>
<feature type="domain" description="Holliday junction DNA helicase RuvA C-terminal" evidence="8">
    <location>
        <begin position="186"/>
        <end position="232"/>
    </location>
</feature>
<dbReference type="InterPro" id="IPR036267">
    <property type="entry name" value="RuvA_C_sf"/>
</dbReference>
<comment type="subcellular location">
    <subcellularLocation>
        <location evidence="6">Cytoplasm</location>
    </subcellularLocation>
</comment>
<feature type="region of interest" description="Domain I" evidence="6">
    <location>
        <begin position="1"/>
        <end position="64"/>
    </location>
</feature>
<dbReference type="Gene3D" id="2.40.50.140">
    <property type="entry name" value="Nucleic acid-binding proteins"/>
    <property type="match status" value="1"/>
</dbReference>
<dbReference type="Proteomes" id="UP000252517">
    <property type="component" value="Unassembled WGS sequence"/>
</dbReference>
<dbReference type="InterPro" id="IPR010994">
    <property type="entry name" value="RuvA_2-like"/>
</dbReference>
<dbReference type="GO" id="GO:0048476">
    <property type="term" value="C:Holliday junction resolvase complex"/>
    <property type="evidence" value="ECO:0007669"/>
    <property type="project" value="UniProtKB-UniRule"/>
</dbReference>
<evidence type="ECO:0000256" key="2">
    <source>
        <dbReference type="ARBA" id="ARBA00022763"/>
    </source>
</evidence>
<keyword evidence="9" id="KW-0547">Nucleotide-binding</keyword>
<dbReference type="Pfam" id="PF14520">
    <property type="entry name" value="HHH_5"/>
    <property type="match status" value="1"/>
</dbReference>
<dbReference type="CDD" id="cd14332">
    <property type="entry name" value="UBA_RuvA_C"/>
    <property type="match status" value="1"/>
</dbReference>
<evidence type="ECO:0000259" key="7">
    <source>
        <dbReference type="Pfam" id="PF01330"/>
    </source>
</evidence>
<evidence type="ECO:0000256" key="1">
    <source>
        <dbReference type="ARBA" id="ARBA00022490"/>
    </source>
</evidence>
<feature type="region of interest" description="Domain III" evidence="6">
    <location>
        <begin position="175"/>
        <end position="233"/>
    </location>
</feature>
<feature type="domain" description="DNA helicase Holliday junction RuvA type" evidence="7">
    <location>
        <begin position="1"/>
        <end position="62"/>
    </location>
</feature>
<proteinExistence type="inferred from homology"/>
<dbReference type="InterPro" id="IPR012340">
    <property type="entry name" value="NA-bd_OB-fold"/>
</dbReference>
<comment type="similarity">
    <text evidence="6">Belongs to the RuvA family.</text>
</comment>
<keyword evidence="2 6" id="KW-0227">DNA damage</keyword>